<dbReference type="Proteomes" id="UP000509568">
    <property type="component" value="Chromosome"/>
</dbReference>
<reference evidence="1 2" key="1">
    <citation type="submission" date="2020-06" db="EMBL/GenBank/DDBJ databases">
        <title>Pseudomonas eucalypticola sp. nov., an endophyte of Eucalyptus dunnii leaves with biocontrol ability of eucalyptus leaf blight.</title>
        <authorList>
            <person name="Liu Y."/>
            <person name="Song Z."/>
            <person name="Zeng H."/>
            <person name="Lu M."/>
            <person name="Wang X."/>
            <person name="Lian X."/>
            <person name="Zhang Q."/>
        </authorList>
    </citation>
    <scope>NUCLEOTIDE SEQUENCE [LARGE SCALE GENOMIC DNA]</scope>
    <source>
        <strain evidence="1 2">NP-1</strain>
    </source>
</reference>
<accession>A0A7D5D9E1</accession>
<organism evidence="1 2">
    <name type="scientific">Pseudomonas eucalypticola</name>
    <dbReference type="NCBI Taxonomy" id="2599595"/>
    <lineage>
        <taxon>Bacteria</taxon>
        <taxon>Pseudomonadati</taxon>
        <taxon>Pseudomonadota</taxon>
        <taxon>Gammaproteobacteria</taxon>
        <taxon>Pseudomonadales</taxon>
        <taxon>Pseudomonadaceae</taxon>
        <taxon>Pseudomonas</taxon>
    </lineage>
</organism>
<dbReference type="KEGG" id="pez:HWQ56_21940"/>
<name>A0A7D5D9E1_9PSED</name>
<keyword evidence="2" id="KW-1185">Reference proteome</keyword>
<dbReference type="EMBL" id="CP056030">
    <property type="protein sequence ID" value="QKZ06293.1"/>
    <property type="molecule type" value="Genomic_DNA"/>
</dbReference>
<gene>
    <name evidence="1" type="ORF">HWQ56_21940</name>
</gene>
<proteinExistence type="predicted"/>
<dbReference type="RefSeq" id="WP_158153545.1">
    <property type="nucleotide sequence ID" value="NZ_CP056030.1"/>
</dbReference>
<evidence type="ECO:0000313" key="2">
    <source>
        <dbReference type="Proteomes" id="UP000509568"/>
    </source>
</evidence>
<sequence length="64" mass="7328">MKRISLELNNELLGMLSRSAQANHVTLEEECLRRLEGGQRRSSYMQALLADLRADDAQRRERAG</sequence>
<evidence type="ECO:0008006" key="3">
    <source>
        <dbReference type="Google" id="ProtNLM"/>
    </source>
</evidence>
<dbReference type="AlphaFoldDB" id="A0A7D5D9E1"/>
<protein>
    <recommendedName>
        <fullName evidence="3">Arc family DNA-binding protein</fullName>
    </recommendedName>
</protein>
<evidence type="ECO:0000313" key="1">
    <source>
        <dbReference type="EMBL" id="QKZ06293.1"/>
    </source>
</evidence>